<evidence type="ECO:0000256" key="1">
    <source>
        <dbReference type="ARBA" id="ARBA00001966"/>
    </source>
</evidence>
<dbReference type="PROSITE" id="PS51918">
    <property type="entry name" value="RADICAL_SAM"/>
    <property type="match status" value="1"/>
</dbReference>
<comment type="cofactor">
    <cofactor evidence="1">
        <name>[4Fe-4S] cluster</name>
        <dbReference type="ChEBI" id="CHEBI:49883"/>
    </cofactor>
</comment>
<dbReference type="NCBIfam" id="TIGR02351">
    <property type="entry name" value="thiH"/>
    <property type="match status" value="1"/>
</dbReference>
<name>A0ABS8HSP9_9FIRM</name>
<dbReference type="SFLD" id="SFLDG01060">
    <property type="entry name" value="BATS_domain_containing"/>
    <property type="match status" value="1"/>
</dbReference>
<dbReference type="RefSeq" id="WP_229535292.1">
    <property type="nucleotide sequence ID" value="NZ_JAJHJB010000015.1"/>
</dbReference>
<evidence type="ECO:0000313" key="9">
    <source>
        <dbReference type="Proteomes" id="UP001165492"/>
    </source>
</evidence>
<dbReference type="InterPro" id="IPR007197">
    <property type="entry name" value="rSAM"/>
</dbReference>
<dbReference type="Pfam" id="PF04055">
    <property type="entry name" value="Radical_SAM"/>
    <property type="match status" value="1"/>
</dbReference>
<keyword evidence="4" id="KW-0479">Metal-binding</keyword>
<dbReference type="InterPro" id="IPR034428">
    <property type="entry name" value="ThiH/NoCL/HydG-like"/>
</dbReference>
<dbReference type="PANTHER" id="PTHR43583:SF1">
    <property type="entry name" value="2-IMINOACETATE SYNTHASE"/>
    <property type="match status" value="1"/>
</dbReference>
<keyword evidence="6" id="KW-0411">Iron-sulfur</keyword>
<reference evidence="8" key="1">
    <citation type="submission" date="2021-11" db="EMBL/GenBank/DDBJ databases">
        <title>Description of a new species Pelosinus isolated from the bottom sediments of Lake Baikal.</title>
        <authorList>
            <person name="Zakharyuk A."/>
        </authorList>
    </citation>
    <scope>NUCLEOTIDE SEQUENCE</scope>
    <source>
        <strain evidence="8">Bkl1</strain>
    </source>
</reference>
<evidence type="ECO:0000256" key="2">
    <source>
        <dbReference type="ARBA" id="ARBA00022485"/>
    </source>
</evidence>
<dbReference type="PANTHER" id="PTHR43583">
    <property type="entry name" value="2-IMINOACETATE SYNTHASE"/>
    <property type="match status" value="1"/>
</dbReference>
<keyword evidence="2" id="KW-0004">4Fe-4S</keyword>
<evidence type="ECO:0000256" key="3">
    <source>
        <dbReference type="ARBA" id="ARBA00022691"/>
    </source>
</evidence>
<dbReference type="CDD" id="cd01335">
    <property type="entry name" value="Radical_SAM"/>
    <property type="match status" value="1"/>
</dbReference>
<dbReference type="SFLD" id="SFLDS00029">
    <property type="entry name" value="Radical_SAM"/>
    <property type="match status" value="1"/>
</dbReference>
<comment type="caution">
    <text evidence="8">The sequence shown here is derived from an EMBL/GenBank/DDBJ whole genome shotgun (WGS) entry which is preliminary data.</text>
</comment>
<dbReference type="InterPro" id="IPR058240">
    <property type="entry name" value="rSAM_sf"/>
</dbReference>
<proteinExistence type="predicted"/>
<dbReference type="SFLD" id="SFLDF00301">
    <property type="entry name" value="2-iminoacetate_synthase_(ThiH)"/>
    <property type="match status" value="1"/>
</dbReference>
<dbReference type="InterPro" id="IPR010722">
    <property type="entry name" value="BATS_dom"/>
</dbReference>
<dbReference type="SUPFAM" id="SSF102114">
    <property type="entry name" value="Radical SAM enzymes"/>
    <property type="match status" value="1"/>
</dbReference>
<keyword evidence="3" id="KW-0949">S-adenosyl-L-methionine</keyword>
<sequence>MSFYDEYLQYSEADMEEVFQHTTSADIERIIGKDRLTPRDFLALLSPKAEDYLEWMAQKANQLTVQNFGRVILLYTPMYLSDYCTNKCTYCGFNVTNAFTRKQLTMEEVEKEAQTVAASGIQHILILTGDAPAIAGVPYMKECVAILKRYFSSIAIEVYAMEEEEYAQLMEAGVESMTMYQETYNPILYDRLHVKGPKKDYRYRLDAPERACKAGMRAVNIGALLGLDDWRRDGFFTGLHANYLQNKYPGVEVSISLPRIRPTMGNCETGNSVNDKSIVQFMTAFRLFMPRAGMPLSTRENAEFRNHAIKLGITKMSAGVQTAVGGHIDSQENSGQFAVSDTRNVKEMSDAILQLGYQPVFKDWQAI</sequence>
<evidence type="ECO:0000259" key="7">
    <source>
        <dbReference type="PROSITE" id="PS51918"/>
    </source>
</evidence>
<dbReference type="InterPro" id="IPR013785">
    <property type="entry name" value="Aldolase_TIM"/>
</dbReference>
<gene>
    <name evidence="8" type="primary">thiH</name>
    <name evidence="8" type="ORF">LMF89_12135</name>
</gene>
<protein>
    <submittedName>
        <fullName evidence="8">2-iminoacetate synthase ThiH</fullName>
    </submittedName>
</protein>
<dbReference type="InterPro" id="IPR012726">
    <property type="entry name" value="ThiH"/>
</dbReference>
<dbReference type="Gene3D" id="3.20.20.70">
    <property type="entry name" value="Aldolase class I"/>
    <property type="match status" value="1"/>
</dbReference>
<evidence type="ECO:0000256" key="5">
    <source>
        <dbReference type="ARBA" id="ARBA00023004"/>
    </source>
</evidence>
<organism evidence="8 9">
    <name type="scientific">Pelosinus baikalensis</name>
    <dbReference type="NCBI Taxonomy" id="2892015"/>
    <lineage>
        <taxon>Bacteria</taxon>
        <taxon>Bacillati</taxon>
        <taxon>Bacillota</taxon>
        <taxon>Negativicutes</taxon>
        <taxon>Selenomonadales</taxon>
        <taxon>Sporomusaceae</taxon>
        <taxon>Pelosinus</taxon>
    </lineage>
</organism>
<evidence type="ECO:0000313" key="8">
    <source>
        <dbReference type="EMBL" id="MCC5466105.1"/>
    </source>
</evidence>
<keyword evidence="5" id="KW-0408">Iron</keyword>
<dbReference type="EMBL" id="JAJHJB010000015">
    <property type="protein sequence ID" value="MCC5466105.1"/>
    <property type="molecule type" value="Genomic_DNA"/>
</dbReference>
<dbReference type="SFLD" id="SFLDG01081">
    <property type="entry name" value="cleavage_of_the_Ca-Cb_bond_in"/>
    <property type="match status" value="1"/>
</dbReference>
<evidence type="ECO:0000256" key="4">
    <source>
        <dbReference type="ARBA" id="ARBA00022723"/>
    </source>
</evidence>
<feature type="domain" description="Radical SAM core" evidence="7">
    <location>
        <begin position="67"/>
        <end position="299"/>
    </location>
</feature>
<dbReference type="Proteomes" id="UP001165492">
    <property type="component" value="Unassembled WGS sequence"/>
</dbReference>
<dbReference type="Pfam" id="PF06968">
    <property type="entry name" value="BATS"/>
    <property type="match status" value="1"/>
</dbReference>
<evidence type="ECO:0000256" key="6">
    <source>
        <dbReference type="ARBA" id="ARBA00023014"/>
    </source>
</evidence>
<keyword evidence="9" id="KW-1185">Reference proteome</keyword>
<dbReference type="SMART" id="SM00876">
    <property type="entry name" value="BATS"/>
    <property type="match status" value="1"/>
</dbReference>
<accession>A0ABS8HSP9</accession>